<dbReference type="AlphaFoldDB" id="K6ZF92"/>
<dbReference type="Proteomes" id="UP000006251">
    <property type="component" value="Unassembled WGS sequence"/>
</dbReference>
<proteinExistence type="predicted"/>
<evidence type="ECO:0000313" key="1">
    <source>
        <dbReference type="EMBL" id="GAC27588.1"/>
    </source>
</evidence>
<protein>
    <submittedName>
        <fullName evidence="1">Uncharacterized protein</fullName>
    </submittedName>
</protein>
<organism evidence="1 2">
    <name type="scientific">Brumicola pallidula DSM 14239 = ACAM 615</name>
    <dbReference type="NCBI Taxonomy" id="1121922"/>
    <lineage>
        <taxon>Bacteria</taxon>
        <taxon>Pseudomonadati</taxon>
        <taxon>Pseudomonadota</taxon>
        <taxon>Gammaproteobacteria</taxon>
        <taxon>Alteromonadales</taxon>
        <taxon>Alteromonadaceae</taxon>
        <taxon>Brumicola</taxon>
    </lineage>
</organism>
<name>K6ZF92_9ALTE</name>
<gene>
    <name evidence="1" type="ORF">GPAL_0708</name>
</gene>
<dbReference type="EMBL" id="BAEQ01000014">
    <property type="protein sequence ID" value="GAC27588.1"/>
    <property type="molecule type" value="Genomic_DNA"/>
</dbReference>
<sequence length="37" mass="4293">MIKSNRIVFDASLGSIVSKDYYSPRKRVKRLVIFGTF</sequence>
<evidence type="ECO:0000313" key="2">
    <source>
        <dbReference type="Proteomes" id="UP000006251"/>
    </source>
</evidence>
<reference evidence="2" key="1">
    <citation type="journal article" date="2014" name="Environ. Microbiol.">
        <title>Comparative genomics of the marine bacterial genus Glaciecola reveals the high degree of genomic diversity and genomic characteristic for cold adaptation.</title>
        <authorList>
            <person name="Qin Q.L."/>
            <person name="Xie B.B."/>
            <person name="Yu Y."/>
            <person name="Shu Y.L."/>
            <person name="Rong J.C."/>
            <person name="Zhang Y.J."/>
            <person name="Zhao D.L."/>
            <person name="Chen X.L."/>
            <person name="Zhang X.Y."/>
            <person name="Chen B."/>
            <person name="Zhou B.C."/>
            <person name="Zhang Y.Z."/>
        </authorList>
    </citation>
    <scope>NUCLEOTIDE SEQUENCE [LARGE SCALE GENOMIC DNA]</scope>
    <source>
        <strain evidence="2">ACAM 615</strain>
    </source>
</reference>
<accession>K6ZF92</accession>
<keyword evidence="2" id="KW-1185">Reference proteome</keyword>
<comment type="caution">
    <text evidence="1">The sequence shown here is derived from an EMBL/GenBank/DDBJ whole genome shotgun (WGS) entry which is preliminary data.</text>
</comment>